<dbReference type="PANTHER" id="PTHR30024:SF43">
    <property type="entry name" value="BLL4572 PROTEIN"/>
    <property type="match status" value="1"/>
</dbReference>
<comment type="subcellular location">
    <subcellularLocation>
        <location evidence="1">Cell inner membrane</location>
    </subcellularLocation>
</comment>
<dbReference type="SMART" id="SM00062">
    <property type="entry name" value="PBPb"/>
    <property type="match status" value="1"/>
</dbReference>
<gene>
    <name evidence="8" type="ORF">JMA_10490</name>
</gene>
<reference evidence="8 9" key="1">
    <citation type="submission" date="2014-08" db="EMBL/GenBank/DDBJ databases">
        <title>Complete genome of a marine bacteria Jeotgalibacillus malaysiensis.</title>
        <authorList>
            <person name="Yaakop A.S."/>
            <person name="Chan K.-G."/>
            <person name="Goh K.M."/>
        </authorList>
    </citation>
    <scope>NUCLEOTIDE SEQUENCE [LARGE SCALE GENOMIC DNA]</scope>
    <source>
        <strain evidence="8 9">D5</strain>
    </source>
</reference>
<dbReference type="InterPro" id="IPR044527">
    <property type="entry name" value="NrtA/CpmA_ABC-bd_dom"/>
</dbReference>
<dbReference type="AlphaFoldDB" id="A0A0B5AK12"/>
<dbReference type="CDD" id="cd13553">
    <property type="entry name" value="PBP2_NrtA_CpmA_like"/>
    <property type="match status" value="1"/>
</dbReference>
<keyword evidence="6" id="KW-0472">Membrane</keyword>
<dbReference type="EMBL" id="CP009416">
    <property type="protein sequence ID" value="AJD90366.1"/>
    <property type="molecule type" value="Genomic_DNA"/>
</dbReference>
<evidence type="ECO:0000256" key="2">
    <source>
        <dbReference type="ARBA" id="ARBA00010742"/>
    </source>
</evidence>
<keyword evidence="4" id="KW-1003">Cell membrane</keyword>
<dbReference type="HOGENOM" id="CLU_028871_10_2_9"/>
<dbReference type="PANTHER" id="PTHR30024">
    <property type="entry name" value="ALIPHATIC SULFONATES-BINDING PROTEIN-RELATED"/>
    <property type="match status" value="1"/>
</dbReference>
<dbReference type="Pfam" id="PF13379">
    <property type="entry name" value="NMT1_2"/>
    <property type="match status" value="1"/>
</dbReference>
<dbReference type="Gene3D" id="3.40.190.10">
    <property type="entry name" value="Periplasmic binding protein-like II"/>
    <property type="match status" value="2"/>
</dbReference>
<evidence type="ECO:0000256" key="6">
    <source>
        <dbReference type="ARBA" id="ARBA00023136"/>
    </source>
</evidence>
<evidence type="ECO:0000256" key="5">
    <source>
        <dbReference type="ARBA" id="ARBA00022519"/>
    </source>
</evidence>
<keyword evidence="9" id="KW-1185">Reference proteome</keyword>
<evidence type="ECO:0000313" key="9">
    <source>
        <dbReference type="Proteomes" id="UP000031449"/>
    </source>
</evidence>
<evidence type="ECO:0000259" key="7">
    <source>
        <dbReference type="SMART" id="SM00062"/>
    </source>
</evidence>
<proteinExistence type="inferred from homology"/>
<keyword evidence="3" id="KW-0813">Transport</keyword>
<evidence type="ECO:0000256" key="4">
    <source>
        <dbReference type="ARBA" id="ARBA00022475"/>
    </source>
</evidence>
<protein>
    <submittedName>
        <fullName evidence="8">Metal ABC transporter substrate-binding protein</fullName>
    </submittedName>
</protein>
<feature type="domain" description="Solute-binding protein family 3/N-terminal" evidence="7">
    <location>
        <begin position="19"/>
        <end position="235"/>
    </location>
</feature>
<evidence type="ECO:0000256" key="3">
    <source>
        <dbReference type="ARBA" id="ARBA00022448"/>
    </source>
</evidence>
<dbReference type="InterPro" id="IPR001638">
    <property type="entry name" value="Solute-binding_3/MltF_N"/>
</dbReference>
<evidence type="ECO:0000313" key="8">
    <source>
        <dbReference type="EMBL" id="AJD90366.1"/>
    </source>
</evidence>
<dbReference type="STRING" id="1508404.JMA_10490"/>
<organism evidence="8 9">
    <name type="scientific">Jeotgalibacillus malaysiensis</name>
    <dbReference type="NCBI Taxonomy" id="1508404"/>
    <lineage>
        <taxon>Bacteria</taxon>
        <taxon>Bacillati</taxon>
        <taxon>Bacillota</taxon>
        <taxon>Bacilli</taxon>
        <taxon>Bacillales</taxon>
        <taxon>Caryophanaceae</taxon>
        <taxon>Jeotgalibacillus</taxon>
    </lineage>
</organism>
<comment type="similarity">
    <text evidence="2">Belongs to the bacterial solute-binding protein SsuA/TauA family.</text>
</comment>
<accession>A0A0B5AK12</accession>
<evidence type="ECO:0000256" key="1">
    <source>
        <dbReference type="ARBA" id="ARBA00004533"/>
    </source>
</evidence>
<name>A0A0B5AK12_9BACL</name>
<dbReference type="KEGG" id="jeo:JMA_10490"/>
<dbReference type="SUPFAM" id="SSF53850">
    <property type="entry name" value="Periplasmic binding protein-like II"/>
    <property type="match status" value="1"/>
</dbReference>
<dbReference type="Proteomes" id="UP000031449">
    <property type="component" value="Chromosome"/>
</dbReference>
<keyword evidence="5" id="KW-0997">Cell inner membrane</keyword>
<dbReference type="GO" id="GO:0005886">
    <property type="term" value="C:plasma membrane"/>
    <property type="evidence" value="ECO:0007669"/>
    <property type="project" value="UniProtKB-SubCell"/>
</dbReference>
<sequence length="303" mass="33455">MVLSACGSESSGGDGEKPTIKLGYLPITHAVPLFIEDQMNDEGDYPFNIELVKFPSWPDLMDALNTGRIDGASALVTVAMRAKEQGIDLKAVALGHRDGNVLIAANEIESVQDLAGETFAVPHTFSTHNVLLYQMLKSEGMAYEDVNVVEMPPAEMPAALAEGRIAGYVVAEPFGAQSVVLETGKVLYQDNEVWLNSVDCALILHNDFIEDNEDIAQAFVSSYVEAGHKAELKDDHVKEISSEYMDVNEEVMDLSFEWISYDDLRIPEDSYEELRGYLIEMGLTDNPPTYEEFVDSTLIDEAM</sequence>
<dbReference type="BioCyc" id="JESP1508404:G14D9-10281-MONOMER"/>